<dbReference type="Gene3D" id="3.40.309.10">
    <property type="entry name" value="Aldehyde Dehydrogenase, Chain A, domain 2"/>
    <property type="match status" value="1"/>
</dbReference>
<organism evidence="10 11">
    <name type="scientific">Paenibacillus harenae</name>
    <dbReference type="NCBI Taxonomy" id="306543"/>
    <lineage>
        <taxon>Bacteria</taxon>
        <taxon>Bacillati</taxon>
        <taxon>Bacillota</taxon>
        <taxon>Bacilli</taxon>
        <taxon>Bacillales</taxon>
        <taxon>Paenibacillaceae</taxon>
        <taxon>Paenibacillus</taxon>
    </lineage>
</organism>
<comment type="pathway">
    <text evidence="1">Amino-acid degradation; L-proline degradation into L-glutamate; L-glutamate from L-proline: step 2/2.</text>
</comment>
<evidence type="ECO:0000313" key="11">
    <source>
        <dbReference type="Proteomes" id="UP001229346"/>
    </source>
</evidence>
<evidence type="ECO:0000256" key="5">
    <source>
        <dbReference type="ARBA" id="ARBA00048142"/>
    </source>
</evidence>
<evidence type="ECO:0000256" key="7">
    <source>
        <dbReference type="PROSITE-ProRule" id="PRU10007"/>
    </source>
</evidence>
<dbReference type="PANTHER" id="PTHR42862:SF1">
    <property type="entry name" value="DELTA-1-PYRROLINE-5-CARBOXYLATE DEHYDROGENASE 2, ISOFORM A-RELATED"/>
    <property type="match status" value="1"/>
</dbReference>
<keyword evidence="3 8" id="KW-0560">Oxidoreductase</keyword>
<evidence type="ECO:0000256" key="1">
    <source>
        <dbReference type="ARBA" id="ARBA00004786"/>
    </source>
</evidence>
<dbReference type="Pfam" id="PF00171">
    <property type="entry name" value="Aldedh"/>
    <property type="match status" value="1"/>
</dbReference>
<gene>
    <name evidence="10" type="ORF">J2T15_001835</name>
</gene>
<dbReference type="InterPro" id="IPR016163">
    <property type="entry name" value="Ald_DH_C"/>
</dbReference>
<evidence type="ECO:0000256" key="2">
    <source>
        <dbReference type="ARBA" id="ARBA00012884"/>
    </source>
</evidence>
<dbReference type="InterPro" id="IPR016161">
    <property type="entry name" value="Ald_DH/histidinol_DH"/>
</dbReference>
<dbReference type="NCBIfam" id="NF002852">
    <property type="entry name" value="PRK03137.1"/>
    <property type="match status" value="1"/>
</dbReference>
<reference evidence="10 11" key="1">
    <citation type="submission" date="2023-07" db="EMBL/GenBank/DDBJ databases">
        <title>Sorghum-associated microbial communities from plants grown in Nebraska, USA.</title>
        <authorList>
            <person name="Schachtman D."/>
        </authorList>
    </citation>
    <scope>NUCLEOTIDE SEQUENCE [LARGE SCALE GENOMIC DNA]</scope>
    <source>
        <strain evidence="10 11">CC482</strain>
    </source>
</reference>
<comment type="catalytic activity">
    <reaction evidence="5">
        <text>L-glutamate 5-semialdehyde + NAD(+) + H2O = L-glutamate + NADH + 2 H(+)</text>
        <dbReference type="Rhea" id="RHEA:30235"/>
        <dbReference type="ChEBI" id="CHEBI:15377"/>
        <dbReference type="ChEBI" id="CHEBI:15378"/>
        <dbReference type="ChEBI" id="CHEBI:29985"/>
        <dbReference type="ChEBI" id="CHEBI:57540"/>
        <dbReference type="ChEBI" id="CHEBI:57945"/>
        <dbReference type="ChEBI" id="CHEBI:58066"/>
        <dbReference type="EC" id="1.2.1.88"/>
    </reaction>
</comment>
<dbReference type="Proteomes" id="UP001229346">
    <property type="component" value="Unassembled WGS sequence"/>
</dbReference>
<dbReference type="InterPro" id="IPR015590">
    <property type="entry name" value="Aldehyde_DH_dom"/>
</dbReference>
<keyword evidence="4" id="KW-0520">NAD</keyword>
<name>A0ABT9TYF3_PAEHA</name>
<dbReference type="EC" id="1.2.1.88" evidence="2 6"/>
<dbReference type="CDD" id="cd07124">
    <property type="entry name" value="ALDH_PutA-P5CDH-RocA"/>
    <property type="match status" value="1"/>
</dbReference>
<comment type="similarity">
    <text evidence="8">Belongs to the aldehyde dehydrogenase family.</text>
</comment>
<evidence type="ECO:0000256" key="3">
    <source>
        <dbReference type="ARBA" id="ARBA00023002"/>
    </source>
</evidence>
<dbReference type="InterPro" id="IPR005932">
    <property type="entry name" value="RocA"/>
</dbReference>
<proteinExistence type="inferred from homology"/>
<evidence type="ECO:0000256" key="4">
    <source>
        <dbReference type="ARBA" id="ARBA00023027"/>
    </source>
</evidence>
<dbReference type="PROSITE" id="PS00070">
    <property type="entry name" value="ALDEHYDE_DEHYDR_CYS"/>
    <property type="match status" value="1"/>
</dbReference>
<evidence type="ECO:0000256" key="8">
    <source>
        <dbReference type="RuleBase" id="RU003345"/>
    </source>
</evidence>
<dbReference type="PROSITE" id="PS00687">
    <property type="entry name" value="ALDEHYDE_DEHYDR_GLU"/>
    <property type="match status" value="1"/>
</dbReference>
<protein>
    <recommendedName>
        <fullName evidence="2 6">L-glutamate gamma-semialdehyde dehydrogenase</fullName>
        <ecNumber evidence="2 6">1.2.1.88</ecNumber>
    </recommendedName>
</protein>
<dbReference type="Gene3D" id="3.40.605.10">
    <property type="entry name" value="Aldehyde Dehydrogenase, Chain A, domain 1"/>
    <property type="match status" value="1"/>
</dbReference>
<keyword evidence="11" id="KW-1185">Reference proteome</keyword>
<sequence length="538" mass="59206">MKIEEAAVPFTLGKILFSRGEMPMREPYQNEPFTDFTISDRIDEFQEALRKVESELGKEYLIKIGADRIETTTKRRSINPSQTTQLVGIVSQADQALAHKAILAAAAAFDHWKRIAPSARSRMLYKAAAILRRRKHEFSAWLVYEAGKTWAEADADTAEAIDFMEYYGREMERLSERQPLVPYPGEDNELFYIPLGVGVIIPPWNFPLAIMVGMTMAAIVAGNTVVLKPASATAVIAAKFMELLEEAGLPDGVVNFLPGSGTEIGDYLVEHPLTRFICFTGSREVGLRINEKAAIVQQDQKWIKRVVAEMGGKDTIIVDEDADLDLAAEAITASAFGYAGQKCSACSRAVVLEAAYDAVIAKVIERTKLLKVGKANELSSHIGPVIDERAYFSILKYIEVGRSEGTVVYGGSKGASGGYFIEPTIIKDVEPYARISQEEIFGPVLAFIRAANFEAAIDIANNTEYGLTGAVISRDRSKLEQAREQFHVGNLYFNRKCTGALVGVQPFGGFNMSGTDSKAGGRDYLLLFMQSKVVTERF</sequence>
<evidence type="ECO:0000256" key="6">
    <source>
        <dbReference type="NCBIfam" id="TIGR01237"/>
    </source>
</evidence>
<dbReference type="PANTHER" id="PTHR42862">
    <property type="entry name" value="DELTA-1-PYRROLINE-5-CARBOXYLATE DEHYDROGENASE 1, ISOFORM A-RELATED"/>
    <property type="match status" value="1"/>
</dbReference>
<dbReference type="GO" id="GO:0003842">
    <property type="term" value="F:L-glutamate gamma-semialdehyde dehydrogenase activity"/>
    <property type="evidence" value="ECO:0007669"/>
    <property type="project" value="UniProtKB-EC"/>
</dbReference>
<evidence type="ECO:0000259" key="9">
    <source>
        <dbReference type="Pfam" id="PF00171"/>
    </source>
</evidence>
<dbReference type="NCBIfam" id="TIGR01237">
    <property type="entry name" value="D1pyr5carbox2"/>
    <property type="match status" value="1"/>
</dbReference>
<dbReference type="InterPro" id="IPR050485">
    <property type="entry name" value="Proline_metab_enzyme"/>
</dbReference>
<dbReference type="InterPro" id="IPR029510">
    <property type="entry name" value="Ald_DH_CS_GLU"/>
</dbReference>
<dbReference type="SUPFAM" id="SSF53720">
    <property type="entry name" value="ALDH-like"/>
    <property type="match status" value="1"/>
</dbReference>
<dbReference type="InterPro" id="IPR016160">
    <property type="entry name" value="Ald_DH_CS_CYS"/>
</dbReference>
<dbReference type="EMBL" id="JAUSSU010000003">
    <property type="protein sequence ID" value="MDQ0112400.1"/>
    <property type="molecule type" value="Genomic_DNA"/>
</dbReference>
<feature type="active site" evidence="7">
    <location>
        <position position="309"/>
    </location>
</feature>
<dbReference type="InterPro" id="IPR016162">
    <property type="entry name" value="Ald_DH_N"/>
</dbReference>
<evidence type="ECO:0000313" key="10">
    <source>
        <dbReference type="EMBL" id="MDQ0112400.1"/>
    </source>
</evidence>
<feature type="domain" description="Aldehyde dehydrogenase" evidence="9">
    <location>
        <begin position="73"/>
        <end position="534"/>
    </location>
</feature>
<comment type="caution">
    <text evidence="10">The sequence shown here is derived from an EMBL/GenBank/DDBJ whole genome shotgun (WGS) entry which is preliminary data.</text>
</comment>
<accession>A0ABT9TYF3</accession>